<evidence type="ECO:0000313" key="2">
    <source>
        <dbReference type="EMBL" id="SES02665.1"/>
    </source>
</evidence>
<dbReference type="InterPro" id="IPR032185">
    <property type="entry name" value="DUF5017"/>
</dbReference>
<dbReference type="Proteomes" id="UP000199572">
    <property type="component" value="Unassembled WGS sequence"/>
</dbReference>
<evidence type="ECO:0000259" key="1">
    <source>
        <dbReference type="Pfam" id="PF16409"/>
    </source>
</evidence>
<reference evidence="2 3" key="1">
    <citation type="submission" date="2016-10" db="EMBL/GenBank/DDBJ databases">
        <authorList>
            <person name="de Groot N.N."/>
        </authorList>
    </citation>
    <scope>NUCLEOTIDE SEQUENCE [LARGE SCALE GENOMIC DNA]</scope>
    <source>
        <strain evidence="2 3">DSM 18610</strain>
    </source>
</reference>
<keyword evidence="3" id="KW-1185">Reference proteome</keyword>
<organism evidence="2 3">
    <name type="scientific">Pedobacter rhizosphaerae</name>
    <dbReference type="NCBI Taxonomy" id="390241"/>
    <lineage>
        <taxon>Bacteria</taxon>
        <taxon>Pseudomonadati</taxon>
        <taxon>Bacteroidota</taxon>
        <taxon>Sphingobacteriia</taxon>
        <taxon>Sphingobacteriales</taxon>
        <taxon>Sphingobacteriaceae</taxon>
        <taxon>Pedobacter</taxon>
    </lineage>
</organism>
<protein>
    <recommendedName>
        <fullName evidence="1">DUF5017 domain-containing protein</fullName>
    </recommendedName>
</protein>
<dbReference type="RefSeq" id="WP_090886730.1">
    <property type="nucleotide sequence ID" value="NZ_FOGG01000026.1"/>
</dbReference>
<dbReference type="PROSITE" id="PS51257">
    <property type="entry name" value="PROKAR_LIPOPROTEIN"/>
    <property type="match status" value="1"/>
</dbReference>
<dbReference type="Pfam" id="PF16409">
    <property type="entry name" value="DUF5017"/>
    <property type="match status" value="1"/>
</dbReference>
<proteinExistence type="predicted"/>
<feature type="domain" description="DUF5017" evidence="1">
    <location>
        <begin position="17"/>
        <end position="213"/>
    </location>
</feature>
<dbReference type="STRING" id="390241.SAMN04488023_1266"/>
<accession>A0A1H9TZM0</accession>
<name>A0A1H9TZM0_9SPHI</name>
<evidence type="ECO:0000313" key="3">
    <source>
        <dbReference type="Proteomes" id="UP000199572"/>
    </source>
</evidence>
<sequence length="344" mass="36432">MKFLNIIALGSLFLLAACDKKIEERDVVFDVFSSKTNGQASTAFKTTDTIVYQLSGNADVVTFYSGALGQRYAFRNRTAANGTPQLQFNSLRANGAQANSIQLLISSDFKGVVAKSQSLTGVITRDTVATNANIAVANWTDISARATWSTGASTATPSGIIDLSDYGKLEKPVFIAFKYKAVAGTIQNKWTITNLSLNNVLEDNTTYTQANFAASNQSITNYGVNTPGLGWLTILDENLNANKYGWVYTTGVGTAGSLVITGASTVATATAPAEAWAIVGPVNLRKVSPDAGVGIKEITSKMLNYTATTVYPVGSYKPTFVASNNTVDGTKAVVKEIPITITAP</sequence>
<gene>
    <name evidence="2" type="ORF">SAMN04488023_1266</name>
</gene>
<dbReference type="OrthoDB" id="1082472at2"/>
<dbReference type="EMBL" id="FOGG01000026">
    <property type="protein sequence ID" value="SES02665.1"/>
    <property type="molecule type" value="Genomic_DNA"/>
</dbReference>
<dbReference type="AlphaFoldDB" id="A0A1H9TZM0"/>